<dbReference type="STRING" id="626887.J057_22930"/>
<dbReference type="OrthoDB" id="9795746at2"/>
<dbReference type="GO" id="GO:0016757">
    <property type="term" value="F:glycosyltransferase activity"/>
    <property type="evidence" value="ECO:0007669"/>
    <property type="project" value="InterPro"/>
</dbReference>
<dbReference type="RefSeq" id="WP_004582517.1">
    <property type="nucleotide sequence ID" value="NZ_AP028878.1"/>
</dbReference>
<gene>
    <name evidence="3" type="ORF">J057_22930</name>
</gene>
<keyword evidence="3" id="KW-0808">Transferase</keyword>
<evidence type="ECO:0000259" key="1">
    <source>
        <dbReference type="Pfam" id="PF00534"/>
    </source>
</evidence>
<dbReference type="InterPro" id="IPR001296">
    <property type="entry name" value="Glyco_trans_1"/>
</dbReference>
<accession>N6WZU2</accession>
<dbReference type="Gene3D" id="3.40.50.2000">
    <property type="entry name" value="Glycogen Phosphorylase B"/>
    <property type="match status" value="2"/>
</dbReference>
<name>N6WZU2_9GAMM</name>
<dbReference type="HOGENOM" id="CLU_729199_0_0_6"/>
<evidence type="ECO:0000313" key="4">
    <source>
        <dbReference type="Proteomes" id="UP000013165"/>
    </source>
</evidence>
<dbReference type="eggNOG" id="COG0438">
    <property type="taxonomic scope" value="Bacteria"/>
</dbReference>
<evidence type="ECO:0000259" key="2">
    <source>
        <dbReference type="Pfam" id="PF13439"/>
    </source>
</evidence>
<dbReference type="GO" id="GO:1901135">
    <property type="term" value="P:carbohydrate derivative metabolic process"/>
    <property type="evidence" value="ECO:0007669"/>
    <property type="project" value="UniProtKB-ARBA"/>
</dbReference>
<evidence type="ECO:0000313" key="3">
    <source>
        <dbReference type="EMBL" id="ENO14298.1"/>
    </source>
</evidence>
<keyword evidence="4" id="KW-1185">Reference proteome</keyword>
<dbReference type="Proteomes" id="UP000013165">
    <property type="component" value="Unassembled WGS sequence"/>
</dbReference>
<reference evidence="3 4" key="1">
    <citation type="journal article" date="2013" name="Genome Announc.">
        <title>Genome Sequence of the Polycyclic Aromatic Hydrocarbon-Degrading Bacterium Strain Marinobacter nanhaiticus D15-8WT.</title>
        <authorList>
            <person name="Cui Z."/>
            <person name="Gao W."/>
            <person name="Li Q."/>
            <person name="Xu G."/>
            <person name="Zheng L."/>
        </authorList>
    </citation>
    <scope>NUCLEOTIDE SEQUENCE [LARGE SCALE GENOMIC DNA]</scope>
    <source>
        <strain evidence="3 4">D15-8W</strain>
    </source>
</reference>
<dbReference type="SUPFAM" id="SSF53756">
    <property type="entry name" value="UDP-Glycosyltransferase/glycogen phosphorylase"/>
    <property type="match status" value="1"/>
</dbReference>
<feature type="domain" description="Glycosyl transferase family 1" evidence="1">
    <location>
        <begin position="203"/>
        <end position="354"/>
    </location>
</feature>
<protein>
    <submittedName>
        <fullName evidence="3">Glycosyltransferase family 1 protein</fullName>
    </submittedName>
</protein>
<comment type="caution">
    <text evidence="3">The sequence shown here is derived from an EMBL/GenBank/DDBJ whole genome shotgun (WGS) entry which is preliminary data.</text>
</comment>
<dbReference type="PANTHER" id="PTHR12526:SF627">
    <property type="entry name" value="D-RHAMNOSYLTRANSFERASE WBPZ"/>
    <property type="match status" value="1"/>
</dbReference>
<sequence>MGGDQLNKKGILAVGNFDSNEGYAWRLMERFWCDLSQYGMSKNYQTYICFPTVSVIPQCLKDANCLVDAVDFTSSSFEAVRRQLQYIKKNAIRVLYLTDFTTYSWRYLLFRLAGVKTIIVHDHTPGVRSLPGRSKAMMKRFLNRAPLISCSAGLAVSPYVAERLVSVNGLPEEKVFCVTNGIDLTEDDGREVRAGKGGSLVRIVTVGRVCHYKGIDFAIEVMNVLVSKYSLSGFEYLIIGDGPDRAEFAEKVKQLGLEGKVRFVGNVDNVSERLLDCDIAFHPSRGEAMSLAILEYMRASLPVVASDNPSVSSALKHREYAMIYPAEDIERAASTIKHLVENSAMREQLGRTAHRKVVENFSSEVMLSKFRDTISTIVD</sequence>
<dbReference type="PATRIC" id="fig|626887.3.peg.4587"/>
<organism evidence="3 4">
    <name type="scientific">Marinobacter nanhaiticus D15-8W</name>
    <dbReference type="NCBI Taxonomy" id="626887"/>
    <lineage>
        <taxon>Bacteria</taxon>
        <taxon>Pseudomonadati</taxon>
        <taxon>Pseudomonadota</taxon>
        <taxon>Gammaproteobacteria</taxon>
        <taxon>Pseudomonadales</taxon>
        <taxon>Marinobacteraceae</taxon>
        <taxon>Marinobacter</taxon>
    </lineage>
</organism>
<dbReference type="EMBL" id="APLQ01000014">
    <property type="protein sequence ID" value="ENO14298.1"/>
    <property type="molecule type" value="Genomic_DNA"/>
</dbReference>
<feature type="domain" description="Glycosyltransferase subfamily 4-like N-terminal" evidence="2">
    <location>
        <begin position="75"/>
        <end position="185"/>
    </location>
</feature>
<dbReference type="PANTHER" id="PTHR12526">
    <property type="entry name" value="GLYCOSYLTRANSFERASE"/>
    <property type="match status" value="1"/>
</dbReference>
<dbReference type="AlphaFoldDB" id="N6WZU2"/>
<dbReference type="Pfam" id="PF13439">
    <property type="entry name" value="Glyco_transf_4"/>
    <property type="match status" value="1"/>
</dbReference>
<dbReference type="CDD" id="cd03801">
    <property type="entry name" value="GT4_PimA-like"/>
    <property type="match status" value="1"/>
</dbReference>
<dbReference type="Pfam" id="PF00534">
    <property type="entry name" value="Glycos_transf_1"/>
    <property type="match status" value="1"/>
</dbReference>
<dbReference type="InterPro" id="IPR028098">
    <property type="entry name" value="Glyco_trans_4-like_N"/>
</dbReference>
<proteinExistence type="predicted"/>